<dbReference type="CDD" id="cd01335">
    <property type="entry name" value="Radical_SAM"/>
    <property type="match status" value="1"/>
</dbReference>
<proteinExistence type="inferred from homology"/>
<dbReference type="SFLD" id="SFLDS00029">
    <property type="entry name" value="Radical_SAM"/>
    <property type="match status" value="1"/>
</dbReference>
<dbReference type="InterPro" id="IPR058240">
    <property type="entry name" value="rSAM_sf"/>
</dbReference>
<evidence type="ECO:0000256" key="14">
    <source>
        <dbReference type="ARBA" id="ARBA00023014"/>
    </source>
</evidence>
<evidence type="ECO:0000259" key="18">
    <source>
        <dbReference type="PROSITE" id="PS51149"/>
    </source>
</evidence>
<keyword evidence="9" id="KW-0949">S-adenosyl-L-methionine</keyword>
<dbReference type="Pfam" id="PF02901">
    <property type="entry name" value="PFL-like"/>
    <property type="match status" value="1"/>
</dbReference>
<evidence type="ECO:0000256" key="10">
    <source>
        <dbReference type="ARBA" id="ARBA00022723"/>
    </source>
</evidence>
<evidence type="ECO:0000256" key="17">
    <source>
        <dbReference type="PROSITE-ProRule" id="PRU00493"/>
    </source>
</evidence>
<dbReference type="SFLD" id="SFLDG01066">
    <property type="entry name" value="organic_radical-activating_enz"/>
    <property type="match status" value="1"/>
</dbReference>
<evidence type="ECO:0000256" key="1">
    <source>
        <dbReference type="ARBA" id="ARBA00001966"/>
    </source>
</evidence>
<dbReference type="PROSITE" id="PS51149">
    <property type="entry name" value="GLY_RADICAL_2"/>
    <property type="match status" value="1"/>
</dbReference>
<dbReference type="GO" id="GO:0016491">
    <property type="term" value="F:oxidoreductase activity"/>
    <property type="evidence" value="ECO:0007669"/>
    <property type="project" value="UniProtKB-KW"/>
</dbReference>
<evidence type="ECO:0000256" key="7">
    <source>
        <dbReference type="ARBA" id="ARBA00022490"/>
    </source>
</evidence>
<dbReference type="InterPro" id="IPR001989">
    <property type="entry name" value="Radical_activat_CS"/>
</dbReference>
<dbReference type="Pfam" id="PF04055">
    <property type="entry name" value="Radical_SAM"/>
    <property type="match status" value="1"/>
</dbReference>
<evidence type="ECO:0000256" key="9">
    <source>
        <dbReference type="ARBA" id="ARBA00022691"/>
    </source>
</evidence>
<comment type="similarity">
    <text evidence="4">Belongs to the organic radical-activating enzymes family.</text>
</comment>
<keyword evidence="10" id="KW-0479">Metal-binding</keyword>
<dbReference type="EMBL" id="JATAAI010000017">
    <property type="protein sequence ID" value="KAK1739602.1"/>
    <property type="molecule type" value="Genomic_DNA"/>
</dbReference>
<evidence type="ECO:0000259" key="20">
    <source>
        <dbReference type="PROSITE" id="PS51918"/>
    </source>
</evidence>
<keyword evidence="6" id="KW-0004">4Fe-4S</keyword>
<name>A0AAD9D9Z7_9STRA</name>
<evidence type="ECO:0000256" key="5">
    <source>
        <dbReference type="ARBA" id="ARBA00013214"/>
    </source>
</evidence>
<dbReference type="PROSITE" id="PS51918">
    <property type="entry name" value="RADICAL_SAM"/>
    <property type="match status" value="1"/>
</dbReference>
<evidence type="ECO:0000256" key="4">
    <source>
        <dbReference type="ARBA" id="ARBA00009777"/>
    </source>
</evidence>
<keyword evidence="8 21" id="KW-0808">Transferase</keyword>
<keyword evidence="21" id="KW-0456">Lyase</keyword>
<keyword evidence="13" id="KW-0408">Iron</keyword>
<comment type="subcellular location">
    <subcellularLocation>
        <location evidence="2">Cytoplasm</location>
    </subcellularLocation>
</comment>
<dbReference type="GO" id="GO:0016829">
    <property type="term" value="F:lyase activity"/>
    <property type="evidence" value="ECO:0007669"/>
    <property type="project" value="UniProtKB-KW"/>
</dbReference>
<organism evidence="21 22">
    <name type="scientific">Skeletonema marinoi</name>
    <dbReference type="NCBI Taxonomy" id="267567"/>
    <lineage>
        <taxon>Eukaryota</taxon>
        <taxon>Sar</taxon>
        <taxon>Stramenopiles</taxon>
        <taxon>Ochrophyta</taxon>
        <taxon>Bacillariophyta</taxon>
        <taxon>Coscinodiscophyceae</taxon>
        <taxon>Thalassiosirophycidae</taxon>
        <taxon>Thalassiosirales</taxon>
        <taxon>Skeletonemataceae</taxon>
        <taxon>Skeletonema</taxon>
        <taxon>Skeletonema marinoi-dohrnii complex</taxon>
    </lineage>
</organism>
<dbReference type="EC" id="2.3.1.54" evidence="5"/>
<gene>
    <name evidence="21" type="ORF">QTG54_009361</name>
</gene>
<dbReference type="PROSITE" id="PS01087">
    <property type="entry name" value="RADICAL_ACTIVATING"/>
    <property type="match status" value="1"/>
</dbReference>
<dbReference type="InterPro" id="IPR004184">
    <property type="entry name" value="PFL_dom"/>
</dbReference>
<dbReference type="Pfam" id="PF01228">
    <property type="entry name" value="Gly_radical"/>
    <property type="match status" value="1"/>
</dbReference>
<evidence type="ECO:0000256" key="3">
    <source>
        <dbReference type="ARBA" id="ARBA00008375"/>
    </source>
</evidence>
<dbReference type="SUPFAM" id="SSF102114">
    <property type="entry name" value="Radical SAM enzymes"/>
    <property type="match status" value="1"/>
</dbReference>
<evidence type="ECO:0000259" key="19">
    <source>
        <dbReference type="PROSITE" id="PS51554"/>
    </source>
</evidence>
<dbReference type="InterPro" id="IPR001150">
    <property type="entry name" value="Gly_radical"/>
</dbReference>
<evidence type="ECO:0000256" key="13">
    <source>
        <dbReference type="ARBA" id="ARBA00023004"/>
    </source>
</evidence>
<dbReference type="InterPro" id="IPR050244">
    <property type="entry name" value="Auton_GlycylRad_Cofactor"/>
</dbReference>
<comment type="similarity">
    <text evidence="3">Belongs to the glycyl radical enzyme (GRE) family. PFL subfamily.</text>
</comment>
<reference evidence="21" key="1">
    <citation type="submission" date="2023-06" db="EMBL/GenBank/DDBJ databases">
        <title>Survivors Of The Sea: Transcriptome response of Skeletonema marinoi to long-term dormancy.</title>
        <authorList>
            <person name="Pinder M.I.M."/>
            <person name="Kourtchenko O."/>
            <person name="Robertson E.K."/>
            <person name="Larsson T."/>
            <person name="Maumus F."/>
            <person name="Osuna-Cruz C.M."/>
            <person name="Vancaester E."/>
            <person name="Stenow R."/>
            <person name="Vandepoele K."/>
            <person name="Ploug H."/>
            <person name="Bruchert V."/>
            <person name="Godhe A."/>
            <person name="Topel M."/>
        </authorList>
    </citation>
    <scope>NUCLEOTIDE SEQUENCE</scope>
    <source>
        <strain evidence="21">R05AC</strain>
    </source>
</reference>
<evidence type="ECO:0000256" key="12">
    <source>
        <dbReference type="ARBA" id="ARBA00023002"/>
    </source>
</evidence>
<dbReference type="Gene3D" id="3.20.20.70">
    <property type="entry name" value="Aldolase class I"/>
    <property type="match status" value="1"/>
</dbReference>
<dbReference type="InterPro" id="IPR007197">
    <property type="entry name" value="rSAM"/>
</dbReference>
<dbReference type="GO" id="GO:0005829">
    <property type="term" value="C:cytosol"/>
    <property type="evidence" value="ECO:0007669"/>
    <property type="project" value="TreeGrafter"/>
</dbReference>
<keyword evidence="11 17" id="KW-0556">Organic radical</keyword>
<dbReference type="SUPFAM" id="SSF51998">
    <property type="entry name" value="PFL-like glycyl radical enzymes"/>
    <property type="match status" value="1"/>
</dbReference>
<dbReference type="GO" id="GO:0051539">
    <property type="term" value="F:4 iron, 4 sulfur cluster binding"/>
    <property type="evidence" value="ECO:0007669"/>
    <property type="project" value="UniProtKB-KW"/>
</dbReference>
<dbReference type="GO" id="GO:0046872">
    <property type="term" value="F:metal ion binding"/>
    <property type="evidence" value="ECO:0007669"/>
    <property type="project" value="UniProtKB-KW"/>
</dbReference>
<dbReference type="AlphaFoldDB" id="A0AAD9D9Z7"/>
<evidence type="ECO:0000256" key="2">
    <source>
        <dbReference type="ARBA" id="ARBA00004496"/>
    </source>
</evidence>
<protein>
    <recommendedName>
        <fullName evidence="5">formate C-acetyltransferase</fullName>
        <ecNumber evidence="5">2.3.1.54</ecNumber>
    </recommendedName>
</protein>
<accession>A0AAD9D9Z7</accession>
<evidence type="ECO:0000256" key="15">
    <source>
        <dbReference type="ARBA" id="ARBA00023315"/>
    </source>
</evidence>
<dbReference type="InterPro" id="IPR019777">
    <property type="entry name" value="Form_AcTrfase_GR_CS"/>
</dbReference>
<keyword evidence="21" id="KW-0670">Pyruvate</keyword>
<evidence type="ECO:0000256" key="16">
    <source>
        <dbReference type="ARBA" id="ARBA00049029"/>
    </source>
</evidence>
<dbReference type="Gene3D" id="3.20.70.20">
    <property type="match status" value="1"/>
</dbReference>
<feature type="domain" description="Radical SAM core" evidence="20">
    <location>
        <begin position="897"/>
        <end position="1133"/>
    </location>
</feature>
<comment type="catalytic activity">
    <reaction evidence="16">
        <text>formate + acetyl-CoA = pyruvate + CoA</text>
        <dbReference type="Rhea" id="RHEA:11844"/>
        <dbReference type="ChEBI" id="CHEBI:15361"/>
        <dbReference type="ChEBI" id="CHEBI:15740"/>
        <dbReference type="ChEBI" id="CHEBI:57287"/>
        <dbReference type="ChEBI" id="CHEBI:57288"/>
        <dbReference type="EC" id="2.3.1.54"/>
    </reaction>
</comment>
<evidence type="ECO:0000256" key="6">
    <source>
        <dbReference type="ARBA" id="ARBA00022485"/>
    </source>
</evidence>
<sequence length="1139" mass="126437">MNCNLISTFMAMAAILIQTNKVVPSGAFTFTTTTTMRAPTITKLRPRLQPLYYKAKEIPADKISSEHYSVSSLFRSEHDDHVGVAPIVTSLPVPVLPEPPVLPGDCDVQAYVNENAIFYSGDATFLKGPTPRTKRALETFNRYLTMERENGGVLSVDTETPSTIISHGPGYLLSKEEDIIVGMQADEPLKRTCKPHGGYGVVKKALEAYGYEPGDRIKAFKNDVTTHNDLTFSMYTETMKKARHAHLLTGLPDGYGRGRIIGDYRRIALYGVDELIKRKQADFASINGSSLEAMRLRSEVSAQIKGLKELLVMADSYGVDLRKPAKTFREAAQFLWLGHVAALKEQDGAAMSVGRWDAFLDIYSERDLANGVATEEEIQEIVDDLVLKMRMVRHVRTPEYNALFSGDPTWITMALGGATDDAKSMVTKTTYRFLHTLRNLGPAPEPNLTVLWSTLHSSNFKEYCANLSIETSSIQYENDDLMRPIFGSDYAIACCVSAMRMGKDMQFFGARSNIVKLLLMVLNEGRDEIEGNLISVPLSEACKKAGIGPGDEETPLDYDKVSQLFFDTAIPWLAELYADTMNVIHYSHDTASYENIQMALHNSNVNHFMAFGIAGLSVVADSLAAIAYDDVYPVRDGRGLTIGFRRGNPEKALPLFGNDNFKVDAIAKRVCQVFYEELNKQKLYKDAQATVSILTITSNVVYGKSTGATPDGRSMGEPFAPGANPMHNRDRNGALASLCSVAKLPYKSCMDGISNTFCLVPTALGPAPADRANTLVSLLDGYFKEGGHHININVLNRELLEDAHRHPEKYPDLTIRVSGYAVRFNQLTPEQREEVLKRTMHGSAVASNTKLSAFPYHCDCYSDNPTSVDLSISEDVPYSTNMPVIGSVHSLETFSSNDGPGIRTLVFLQGCSKRCKFCSNPETQCITNPYSCPDMAVTDEEVENVVKRYHHFLQPNHGGITLSGGEPLLQPDFAGSILRKTKGLGLTTCLDTSGHGNTKAWEKVLPYTDYVMLCLKGMDLELTSFISGVSKESNLRARDFAKYIRDNYKDIKLSLRWVLMSGLTDTDKEIEALAAFAKELKPVFTHVELLPYHILGKEKYDMMDRKYELEEMEPYDYEDAVEVKKKLLRVGVDATLAEQ</sequence>
<feature type="domain" description="PFL" evidence="19">
    <location>
        <begin position="115"/>
        <end position="714"/>
    </location>
</feature>
<keyword evidence="7" id="KW-0963">Cytoplasm</keyword>
<dbReference type="InterPro" id="IPR013785">
    <property type="entry name" value="Aldolase_TIM"/>
</dbReference>
<dbReference type="PANTHER" id="PTHR30191">
    <property type="entry name" value="FORMATE ACETYLTRANSFERASE"/>
    <property type="match status" value="1"/>
</dbReference>
<evidence type="ECO:0000313" key="21">
    <source>
        <dbReference type="EMBL" id="KAK1739602.1"/>
    </source>
</evidence>
<evidence type="ECO:0000313" key="22">
    <source>
        <dbReference type="Proteomes" id="UP001224775"/>
    </source>
</evidence>
<feature type="modified residue" description="Glycine radical" evidence="17">
    <location>
        <position position="819"/>
    </location>
</feature>
<dbReference type="PANTHER" id="PTHR30191:SF0">
    <property type="entry name" value="FORMATE ACETYLTRANSFERASE 1"/>
    <property type="match status" value="1"/>
</dbReference>
<comment type="caution">
    <text evidence="21">The sequence shown here is derived from an EMBL/GenBank/DDBJ whole genome shotgun (WGS) entry which is preliminary data.</text>
</comment>
<keyword evidence="22" id="KW-1185">Reference proteome</keyword>
<dbReference type="PROSITE" id="PS00850">
    <property type="entry name" value="GLY_RADICAL_1"/>
    <property type="match status" value="1"/>
</dbReference>
<feature type="domain" description="Glycine radical" evidence="18">
    <location>
        <begin position="721"/>
        <end position="844"/>
    </location>
</feature>
<comment type="cofactor">
    <cofactor evidence="1">
        <name>[4Fe-4S] cluster</name>
        <dbReference type="ChEBI" id="CHEBI:49883"/>
    </cofactor>
</comment>
<keyword evidence="14" id="KW-0411">Iron-sulfur</keyword>
<evidence type="ECO:0000256" key="8">
    <source>
        <dbReference type="ARBA" id="ARBA00022679"/>
    </source>
</evidence>
<evidence type="ECO:0000256" key="11">
    <source>
        <dbReference type="ARBA" id="ARBA00022818"/>
    </source>
</evidence>
<keyword evidence="15 21" id="KW-0012">Acyltransferase</keyword>
<dbReference type="PROSITE" id="PS51554">
    <property type="entry name" value="PFL"/>
    <property type="match status" value="1"/>
</dbReference>
<dbReference type="GO" id="GO:0008861">
    <property type="term" value="F:formate C-acetyltransferase activity"/>
    <property type="evidence" value="ECO:0007669"/>
    <property type="project" value="UniProtKB-EC"/>
</dbReference>
<keyword evidence="12" id="KW-0560">Oxidoreductase</keyword>
<dbReference type="Proteomes" id="UP001224775">
    <property type="component" value="Unassembled WGS sequence"/>
</dbReference>